<gene>
    <name evidence="2" type="ORF">AVDCRST_MAG04-535</name>
</gene>
<evidence type="ECO:0000313" key="2">
    <source>
        <dbReference type="EMBL" id="CAA9219898.1"/>
    </source>
</evidence>
<name>A0A6J4HCY2_9PROT</name>
<feature type="compositionally biased region" description="Basic and acidic residues" evidence="1">
    <location>
        <begin position="73"/>
        <end position="85"/>
    </location>
</feature>
<proteinExistence type="predicted"/>
<feature type="compositionally biased region" description="Basic residues" evidence="1">
    <location>
        <begin position="63"/>
        <end position="72"/>
    </location>
</feature>
<dbReference type="EMBL" id="CADCTL010000044">
    <property type="protein sequence ID" value="CAA9219898.1"/>
    <property type="molecule type" value="Genomic_DNA"/>
</dbReference>
<evidence type="ECO:0000256" key="1">
    <source>
        <dbReference type="SAM" id="MobiDB-lite"/>
    </source>
</evidence>
<organism evidence="2">
    <name type="scientific">uncultured Acetobacteraceae bacterium</name>
    <dbReference type="NCBI Taxonomy" id="169975"/>
    <lineage>
        <taxon>Bacteria</taxon>
        <taxon>Pseudomonadati</taxon>
        <taxon>Pseudomonadota</taxon>
        <taxon>Alphaproteobacteria</taxon>
        <taxon>Acetobacterales</taxon>
        <taxon>Acetobacteraceae</taxon>
        <taxon>environmental samples</taxon>
    </lineage>
</organism>
<accession>A0A6J4HCY2</accession>
<sequence length="85" mass="9522">MFLTALLSARLTSLLSYHFTVRTCRFPDKRRGSGVDGRDHTFFIVGTRRFRVDGSGSAEGALHRLRAPSRHRNALESRMGAEDDG</sequence>
<reference evidence="2" key="1">
    <citation type="submission" date="2020-02" db="EMBL/GenBank/DDBJ databases">
        <authorList>
            <person name="Meier V. D."/>
        </authorList>
    </citation>
    <scope>NUCLEOTIDE SEQUENCE</scope>
    <source>
        <strain evidence="2">AVDCRST_MAG04</strain>
    </source>
</reference>
<protein>
    <submittedName>
        <fullName evidence="2">Uncharacterized protein</fullName>
    </submittedName>
</protein>
<feature type="region of interest" description="Disordered" evidence="1">
    <location>
        <begin position="61"/>
        <end position="85"/>
    </location>
</feature>
<dbReference type="AlphaFoldDB" id="A0A6J4HCY2"/>